<name>A0A2N9JLG8_9ACTN</name>
<dbReference type="AlphaFoldDB" id="A0A2N9JLG8"/>
<evidence type="ECO:0000313" key="1">
    <source>
        <dbReference type="EMBL" id="SPD88890.1"/>
    </source>
</evidence>
<organism evidence="1 2">
    <name type="scientific">Micropruina glycogenica</name>
    <dbReference type="NCBI Taxonomy" id="75385"/>
    <lineage>
        <taxon>Bacteria</taxon>
        <taxon>Bacillati</taxon>
        <taxon>Actinomycetota</taxon>
        <taxon>Actinomycetes</taxon>
        <taxon>Propionibacteriales</taxon>
        <taxon>Nocardioidaceae</taxon>
        <taxon>Micropruina</taxon>
    </lineage>
</organism>
<dbReference type="KEGG" id="mgg:MPLG2_3860"/>
<sequence>MRGRFSNRRRTVPSPFGEPSLYRWRTVPLPLENRPFTAGEPSLYRWRTVPLPLENRPLLRW</sequence>
<proteinExistence type="predicted"/>
<keyword evidence="2" id="KW-1185">Reference proteome</keyword>
<dbReference type="EMBL" id="LT985188">
    <property type="protein sequence ID" value="SPD88890.1"/>
    <property type="molecule type" value="Genomic_DNA"/>
</dbReference>
<dbReference type="Proteomes" id="UP000238164">
    <property type="component" value="Chromosome 1"/>
</dbReference>
<gene>
    <name evidence="1" type="ORF">MPLG2_3860</name>
</gene>
<reference evidence="1 2" key="1">
    <citation type="submission" date="2018-02" db="EMBL/GenBank/DDBJ databases">
        <authorList>
            <person name="Cohen D.B."/>
            <person name="Kent A.D."/>
        </authorList>
    </citation>
    <scope>NUCLEOTIDE SEQUENCE [LARGE SCALE GENOMIC DNA]</scope>
    <source>
        <strain evidence="1">1</strain>
    </source>
</reference>
<accession>A0A2N9JLG8</accession>
<protein>
    <submittedName>
        <fullName evidence="1">Uncharacterized protein</fullName>
    </submittedName>
</protein>
<evidence type="ECO:0000313" key="2">
    <source>
        <dbReference type="Proteomes" id="UP000238164"/>
    </source>
</evidence>